<evidence type="ECO:0000256" key="2">
    <source>
        <dbReference type="SAM" id="MobiDB-lite"/>
    </source>
</evidence>
<evidence type="ECO:0000313" key="3">
    <source>
        <dbReference type="EMBL" id="MBR7829115.1"/>
    </source>
</evidence>
<keyword evidence="4" id="KW-1185">Reference proteome</keyword>
<dbReference type="Pfam" id="PF02585">
    <property type="entry name" value="PIG-L"/>
    <property type="match status" value="1"/>
</dbReference>
<accession>A0A941EA99</accession>
<evidence type="ECO:0000256" key="1">
    <source>
        <dbReference type="ARBA" id="ARBA00022833"/>
    </source>
</evidence>
<dbReference type="Gene3D" id="3.40.50.10320">
    <property type="entry name" value="LmbE-like"/>
    <property type="match status" value="1"/>
</dbReference>
<sequence length="258" mass="28008">MTANPTRAPERSADPIQRPGTPERLWQHWGGLRKLPAQSLDGVTSAVVLAAHPDDEILGFGGSIAVLAERGARLRIVIATDGEASHPMSTAISRERLAELRRTEDANSLAVLGAADAEVVRLGLPDGGLNLDDGTLTARIRELVSGFELCVAPWTGDVHPDHEAVGRAALAAREGSGDGTVWQYPVWMWHWAAPGDARVPWHRAVRVEIPAWAWVEKQEAVACHRSQILPLSPAPEDAAVLSESDLEHFRRRGEVVLR</sequence>
<dbReference type="InterPro" id="IPR024078">
    <property type="entry name" value="LmbE-like_dom_sf"/>
</dbReference>
<feature type="region of interest" description="Disordered" evidence="2">
    <location>
        <begin position="1"/>
        <end position="22"/>
    </location>
</feature>
<gene>
    <name evidence="3" type="ORF">KDK95_22600</name>
</gene>
<proteinExistence type="predicted"/>
<dbReference type="RefSeq" id="WP_212520252.1">
    <property type="nucleotide sequence ID" value="NZ_JAGSOH010000075.1"/>
</dbReference>
<evidence type="ECO:0000313" key="4">
    <source>
        <dbReference type="Proteomes" id="UP000676325"/>
    </source>
</evidence>
<comment type="caution">
    <text evidence="3">The sequence shown here is derived from an EMBL/GenBank/DDBJ whole genome shotgun (WGS) entry which is preliminary data.</text>
</comment>
<dbReference type="PANTHER" id="PTHR12993">
    <property type="entry name" value="N-ACETYLGLUCOSAMINYL-PHOSPHATIDYLINOSITOL DE-N-ACETYLASE-RELATED"/>
    <property type="match status" value="1"/>
</dbReference>
<dbReference type="Proteomes" id="UP000676325">
    <property type="component" value="Unassembled WGS sequence"/>
</dbReference>
<reference evidence="3" key="1">
    <citation type="submission" date="2021-04" db="EMBL/GenBank/DDBJ databases">
        <title>Genome based classification of Actinospica acidithermotolerans sp. nov., an actinobacterium isolated from an Indonesian hot spring.</title>
        <authorList>
            <person name="Kusuma A.B."/>
            <person name="Putra K.E."/>
            <person name="Nafisah S."/>
            <person name="Loh J."/>
            <person name="Nouioui I."/>
            <person name="Goodfellow M."/>
        </authorList>
    </citation>
    <scope>NUCLEOTIDE SEQUENCE</scope>
    <source>
        <strain evidence="3">MGRD01-02</strain>
    </source>
</reference>
<dbReference type="GO" id="GO:0016811">
    <property type="term" value="F:hydrolase activity, acting on carbon-nitrogen (but not peptide) bonds, in linear amides"/>
    <property type="evidence" value="ECO:0007669"/>
    <property type="project" value="TreeGrafter"/>
</dbReference>
<protein>
    <submittedName>
        <fullName evidence="3">PIG-L family deacetylase</fullName>
    </submittedName>
</protein>
<dbReference type="AlphaFoldDB" id="A0A941EA99"/>
<dbReference type="SUPFAM" id="SSF102588">
    <property type="entry name" value="LmbE-like"/>
    <property type="match status" value="1"/>
</dbReference>
<name>A0A941EA99_9ACTN</name>
<dbReference type="EMBL" id="JAGSOH010000075">
    <property type="protein sequence ID" value="MBR7829115.1"/>
    <property type="molecule type" value="Genomic_DNA"/>
</dbReference>
<dbReference type="GO" id="GO:0016137">
    <property type="term" value="P:glycoside metabolic process"/>
    <property type="evidence" value="ECO:0007669"/>
    <property type="project" value="UniProtKB-ARBA"/>
</dbReference>
<dbReference type="PANTHER" id="PTHR12993:SF29">
    <property type="entry name" value="BLR3841 PROTEIN"/>
    <property type="match status" value="1"/>
</dbReference>
<keyword evidence="1" id="KW-0862">Zinc</keyword>
<dbReference type="InterPro" id="IPR003737">
    <property type="entry name" value="GlcNAc_PI_deacetylase-related"/>
</dbReference>
<organism evidence="3 4">
    <name type="scientific">Actinospica acidithermotolerans</name>
    <dbReference type="NCBI Taxonomy" id="2828514"/>
    <lineage>
        <taxon>Bacteria</taxon>
        <taxon>Bacillati</taxon>
        <taxon>Actinomycetota</taxon>
        <taxon>Actinomycetes</taxon>
        <taxon>Catenulisporales</taxon>
        <taxon>Actinospicaceae</taxon>
        <taxon>Actinospica</taxon>
    </lineage>
</organism>